<feature type="region of interest" description="Disordered" evidence="4">
    <location>
        <begin position="255"/>
        <end position="290"/>
    </location>
</feature>
<evidence type="ECO:0000256" key="3">
    <source>
        <dbReference type="ARBA" id="ARBA00022786"/>
    </source>
</evidence>
<feature type="non-terminal residue" evidence="6">
    <location>
        <position position="290"/>
    </location>
</feature>
<dbReference type="SMART" id="SM00710">
    <property type="entry name" value="PbH1"/>
    <property type="match status" value="9"/>
</dbReference>
<evidence type="ECO:0000256" key="1">
    <source>
        <dbReference type="ARBA" id="ARBA00004906"/>
    </source>
</evidence>
<reference evidence="6" key="1">
    <citation type="journal article" date="2014" name="Front. Microbiol.">
        <title>High frequency of phylogenetically diverse reductive dehalogenase-homologous genes in deep subseafloor sedimentary metagenomes.</title>
        <authorList>
            <person name="Kawai M."/>
            <person name="Futagami T."/>
            <person name="Toyoda A."/>
            <person name="Takaki Y."/>
            <person name="Nishi S."/>
            <person name="Hori S."/>
            <person name="Arai W."/>
            <person name="Tsubouchi T."/>
            <person name="Morono Y."/>
            <person name="Uchiyama I."/>
            <person name="Ito T."/>
            <person name="Fujiyama A."/>
            <person name="Inagaki F."/>
            <person name="Takami H."/>
        </authorList>
    </citation>
    <scope>NUCLEOTIDE SEQUENCE</scope>
    <source>
        <strain evidence="6">Expedition CK06-06</strain>
    </source>
</reference>
<gene>
    <name evidence="6" type="ORF">S01H4_39452</name>
</gene>
<sequence length="290" mass="31789">SSNNALTNNTCESNILYGIRLDSSSNNALTNNTCKNNSLGIYLDSSSNNALTNNTCESNILCGIRLDSSSNNTLSNNTCENNRYNFGVMGWDPSHFDHEIGTSNLIDDRPIYYLKDKADMVIGPSLNPGYLALVRCDNITVENLALEKNGQGILLACTEKSRIENCILSNNSEGIFLYSSSNNTLSNNTCESNTWEGIYLDSSSNNALTNNTCESNSFGIYLNSSASSTIFHNYLFNNTENNAYDDGTNYWDENGEGNYWGDWQPPDHPDADGDGIVDESRPIAGGTNQD</sequence>
<feature type="domain" description="Periplasmic copper-binding protein NosD beta helix" evidence="5">
    <location>
        <begin position="132"/>
        <end position="263"/>
    </location>
</feature>
<dbReference type="NCBIfam" id="TIGR03804">
    <property type="entry name" value="para_beta_helix"/>
    <property type="match status" value="4"/>
</dbReference>
<dbReference type="InterPro" id="IPR011050">
    <property type="entry name" value="Pectin_lyase_fold/virulence"/>
</dbReference>
<evidence type="ECO:0000259" key="5">
    <source>
        <dbReference type="Pfam" id="PF05048"/>
    </source>
</evidence>
<proteinExistence type="predicted"/>
<dbReference type="SUPFAM" id="SSF51126">
    <property type="entry name" value="Pectin lyase-like"/>
    <property type="match status" value="2"/>
</dbReference>
<keyword evidence="3" id="KW-0833">Ubl conjugation pathway</keyword>
<evidence type="ECO:0000256" key="4">
    <source>
        <dbReference type="SAM" id="MobiDB-lite"/>
    </source>
</evidence>
<feature type="domain" description="Periplasmic copper-binding protein NosD beta helix" evidence="5">
    <location>
        <begin position="2"/>
        <end position="87"/>
    </location>
</feature>
<dbReference type="InterPro" id="IPR051550">
    <property type="entry name" value="SCF-Subunits/Alg-Epimerases"/>
</dbReference>
<protein>
    <recommendedName>
        <fullName evidence="5">Periplasmic copper-binding protein NosD beta helix domain-containing protein</fullName>
    </recommendedName>
</protein>
<evidence type="ECO:0000313" key="6">
    <source>
        <dbReference type="EMBL" id="GAG99458.1"/>
    </source>
</evidence>
<dbReference type="PANTHER" id="PTHR22990:SF15">
    <property type="entry name" value="F-BOX ONLY PROTEIN 10"/>
    <property type="match status" value="1"/>
</dbReference>
<dbReference type="InterPro" id="IPR006626">
    <property type="entry name" value="PbH1"/>
</dbReference>
<dbReference type="EMBL" id="BART01021370">
    <property type="protein sequence ID" value="GAG99458.1"/>
    <property type="molecule type" value="Genomic_DNA"/>
</dbReference>
<dbReference type="Pfam" id="PF05048">
    <property type="entry name" value="NosD"/>
    <property type="match status" value="2"/>
</dbReference>
<dbReference type="InterPro" id="IPR022441">
    <property type="entry name" value="Para_beta_helix_rpt-2"/>
</dbReference>
<dbReference type="InterPro" id="IPR012334">
    <property type="entry name" value="Pectin_lyas_fold"/>
</dbReference>
<evidence type="ECO:0000256" key="2">
    <source>
        <dbReference type="ARBA" id="ARBA00022737"/>
    </source>
</evidence>
<feature type="non-terminal residue" evidence="6">
    <location>
        <position position="1"/>
    </location>
</feature>
<dbReference type="PANTHER" id="PTHR22990">
    <property type="entry name" value="F-BOX ONLY PROTEIN"/>
    <property type="match status" value="1"/>
</dbReference>
<name>X1CTS0_9ZZZZ</name>
<dbReference type="Gene3D" id="2.160.20.10">
    <property type="entry name" value="Single-stranded right-handed beta-helix, Pectin lyase-like"/>
    <property type="match status" value="2"/>
</dbReference>
<accession>X1CTS0</accession>
<organism evidence="6">
    <name type="scientific">marine sediment metagenome</name>
    <dbReference type="NCBI Taxonomy" id="412755"/>
    <lineage>
        <taxon>unclassified sequences</taxon>
        <taxon>metagenomes</taxon>
        <taxon>ecological metagenomes</taxon>
    </lineage>
</organism>
<dbReference type="AlphaFoldDB" id="X1CTS0"/>
<comment type="caution">
    <text evidence="6">The sequence shown here is derived from an EMBL/GenBank/DDBJ whole genome shotgun (WGS) entry which is preliminary data.</text>
</comment>
<dbReference type="InterPro" id="IPR007742">
    <property type="entry name" value="NosD_dom"/>
</dbReference>
<comment type="pathway">
    <text evidence="1">Protein modification; protein ubiquitination.</text>
</comment>
<keyword evidence="2" id="KW-0677">Repeat</keyword>